<feature type="region of interest" description="Disordered" evidence="1">
    <location>
        <begin position="1117"/>
        <end position="1178"/>
    </location>
</feature>
<sequence length="1178" mass="133919">MSSPADNSSTAESHKDGGEQNTPNEHKSKNQDEATDETTQDSQSLEQRFAAMESRMKIVDNAFNLGQATDVFVKQEFGNDISLDLMSPEEVKQFHSAELQFYWDAMFFMTRIRRSNERILGMEKLIKSTRDAEAATKSNIFAEQVSETSKTISMEAFLNGVRAQALRVDWEVFIASKKGLDESILAPIEVVSSDPEPQVILRLDLPHAGGSTMAKSASHRPTEKTIWGQDQNSHGEISLPERIKIHSNPLVAIFCKIMEETQWGLAKDQSMVFLRPFKQLVYYEEKLREHLSTLEKQFEGFDGTQRMPATPEVYDGGDLMIGKSEKPPESDFAKDIPVKGADEIEPPSNDNQFQIPQNGGASGDVEGEEKLGSVTGLLHLRCLMDFYDNTIKSKLKHVDSPDCTSISFNDLWHLYKPGTRVIDQKEKQAYIVLRIQTPRHMVEDLWLRWNKKRASKEDSSDDDEEEDEFPVLLHCVYIDFDGKQFGPVSKTFKIPQYGGLKDIRSLPVYPFRYAKTIDLHDKLKKHGKMLLDISRFKPMYYMGYTLDTRDEIDSQVVVDFNEALADETRRKKWEPTIAPVSTAPDDRDEDYCAAPCCDGQAIHDGEHIDSTLTENFVRSLVPTTSLRAPSLLLSPRPLEDIPRDGQGLSDDELIVMTYRVFGFVLRSRKWAQLDLNFLRYEDVDARTLSVKAFNRLELPDGHREMVKSLVVQHFRSKQTSVTKDEQTDLIKGKGKGLILLLHGAPGVGKTTTAEGIAELFKKPLFQITCGDLGSTAREVEEELERNFALASRWGCILLLDEADVFLSARDRMDFVRNGLVAVFLRVLEYYTGILFLTTNRIGDFDEAFASRVHMSLYYPELDEEKTIRVFELNLELIRDRFKQQGRDIEYDDSSIEDFAREHYLQHKFGRWNGRQIRNLCQTALALAEYDAQGEELDAEIDKSVPVNLKLRYFKVVQKAYLNFAEYLGDIRGTKGDRRAIDFGLRARQDTPYQTRPSRFAQKAEEMSAQDWKGNPPGLSSSDSSQYRMPSQGDPFQPLNHGQMFAGQNTNMPPQQYQPYPQQQQQQQHPQHHHQQPVATVDGMGYNLSSGSAYVGQSHNNPRMMQTQQPDVQYMQYQQGSHGAPRNMNVNLQGSPVPQNNFQGQQQEQRYSNVPQGQGLTSQVQVSSISIADNSSSYS</sequence>
<dbReference type="CDD" id="cd19481">
    <property type="entry name" value="RecA-like_protease"/>
    <property type="match status" value="1"/>
</dbReference>
<feature type="compositionally biased region" description="Polar residues" evidence="1">
    <location>
        <begin position="1127"/>
        <end position="1137"/>
    </location>
</feature>
<dbReference type="Proteomes" id="UP000007978">
    <property type="component" value="Chromosome 2"/>
</dbReference>
<feature type="compositionally biased region" description="Basic and acidic residues" evidence="1">
    <location>
        <begin position="12"/>
        <end position="32"/>
    </location>
</feature>
<protein>
    <recommendedName>
        <fullName evidence="2">AAA+ ATPase domain-containing protein</fullName>
    </recommendedName>
</protein>
<feature type="region of interest" description="Disordered" evidence="1">
    <location>
        <begin position="987"/>
        <end position="1083"/>
    </location>
</feature>
<dbReference type="EMBL" id="AFNW01000058">
    <property type="protein sequence ID" value="EKJ77466.1"/>
    <property type="molecule type" value="Genomic_DNA"/>
</dbReference>
<feature type="compositionally biased region" description="Low complexity" evidence="1">
    <location>
        <begin position="1138"/>
        <end position="1148"/>
    </location>
</feature>
<dbReference type="Pfam" id="PF22942">
    <property type="entry name" value="DUF7025"/>
    <property type="match status" value="1"/>
</dbReference>
<feature type="region of interest" description="Disordered" evidence="1">
    <location>
        <begin position="340"/>
        <end position="365"/>
    </location>
</feature>
<evidence type="ECO:0000313" key="4">
    <source>
        <dbReference type="Proteomes" id="UP000007978"/>
    </source>
</evidence>
<evidence type="ECO:0000313" key="3">
    <source>
        <dbReference type="EMBL" id="EKJ77466.1"/>
    </source>
</evidence>
<proteinExistence type="predicted"/>
<feature type="region of interest" description="Disordered" evidence="1">
    <location>
        <begin position="211"/>
        <end position="233"/>
    </location>
</feature>
<dbReference type="GO" id="GO:0005524">
    <property type="term" value="F:ATP binding"/>
    <property type="evidence" value="ECO:0007669"/>
    <property type="project" value="InterPro"/>
</dbReference>
<dbReference type="HOGENOM" id="CLU_004471_2_2_1"/>
<dbReference type="PANTHER" id="PTHR46411:SF2">
    <property type="entry name" value="AAA+ ATPASE DOMAIN-CONTAINING PROTEIN"/>
    <property type="match status" value="1"/>
</dbReference>
<dbReference type="SUPFAM" id="SSF52540">
    <property type="entry name" value="P-loop containing nucleoside triphosphate hydrolases"/>
    <property type="match status" value="1"/>
</dbReference>
<feature type="compositionally biased region" description="Polar residues" evidence="1">
    <location>
        <begin position="1017"/>
        <end position="1028"/>
    </location>
</feature>
<dbReference type="AlphaFoldDB" id="K3UXL9"/>
<gene>
    <name evidence="3" type="ORF">FPSE_02339</name>
</gene>
<dbReference type="RefSeq" id="XP_009253733.1">
    <property type="nucleotide sequence ID" value="XM_009255458.1"/>
</dbReference>
<evidence type="ECO:0000256" key="1">
    <source>
        <dbReference type="SAM" id="MobiDB-lite"/>
    </source>
</evidence>
<dbReference type="InterPro" id="IPR056599">
    <property type="entry name" value="AAA_lid_fung"/>
</dbReference>
<dbReference type="Gene3D" id="3.40.50.300">
    <property type="entry name" value="P-loop containing nucleotide triphosphate hydrolases"/>
    <property type="match status" value="1"/>
</dbReference>
<accession>K3UXL9</accession>
<dbReference type="InterPro" id="IPR054289">
    <property type="entry name" value="DUF7025"/>
</dbReference>
<dbReference type="OrthoDB" id="10042665at2759"/>
<dbReference type="InterPro" id="IPR003593">
    <property type="entry name" value="AAA+_ATPase"/>
</dbReference>
<feature type="compositionally biased region" description="Polar residues" evidence="1">
    <location>
        <begin position="1149"/>
        <end position="1165"/>
    </location>
</feature>
<name>K3UXL9_FUSPC</name>
<feature type="compositionally biased region" description="Low complexity" evidence="1">
    <location>
        <begin position="1166"/>
        <end position="1178"/>
    </location>
</feature>
<dbReference type="GeneID" id="20360958"/>
<dbReference type="InterPro" id="IPR003959">
    <property type="entry name" value="ATPase_AAA_core"/>
</dbReference>
<comment type="caution">
    <text evidence="3">The sequence shown here is derived from an EMBL/GenBank/DDBJ whole genome shotgun (WGS) entry which is preliminary data.</text>
</comment>
<feature type="compositionally biased region" description="Polar residues" evidence="1">
    <location>
        <begin position="1"/>
        <end position="11"/>
    </location>
</feature>
<dbReference type="Pfam" id="PF00004">
    <property type="entry name" value="AAA"/>
    <property type="match status" value="1"/>
</dbReference>
<dbReference type="KEGG" id="fpu:FPSE_02339"/>
<feature type="compositionally biased region" description="Low complexity" evidence="1">
    <location>
        <begin position="1052"/>
        <end position="1068"/>
    </location>
</feature>
<reference evidence="3 4" key="1">
    <citation type="journal article" date="2012" name="PLoS Pathog.">
        <title>Comparative pathogenomics reveals horizontally acquired novel virulence genes in fungi infecting cereal hosts.</title>
        <authorList>
            <person name="Gardiner D.M."/>
            <person name="McDonald M.C."/>
            <person name="Covarelli L."/>
            <person name="Solomon P.S."/>
            <person name="Rusu A.G."/>
            <person name="Marshall M."/>
            <person name="Kazan K."/>
            <person name="Chakraborty S."/>
            <person name="McDonald B.A."/>
            <person name="Manners J.M."/>
        </authorList>
    </citation>
    <scope>NUCLEOTIDE SEQUENCE [LARGE SCALE GENOMIC DNA]</scope>
    <source>
        <strain evidence="3 4">CS3096</strain>
    </source>
</reference>
<dbReference type="eggNOG" id="KOG0742">
    <property type="taxonomic scope" value="Eukaryota"/>
</dbReference>
<organism evidence="3 4">
    <name type="scientific">Fusarium pseudograminearum (strain CS3096)</name>
    <name type="common">Wheat and barley crown-rot fungus</name>
    <dbReference type="NCBI Taxonomy" id="1028729"/>
    <lineage>
        <taxon>Eukaryota</taxon>
        <taxon>Fungi</taxon>
        <taxon>Dikarya</taxon>
        <taxon>Ascomycota</taxon>
        <taxon>Pezizomycotina</taxon>
        <taxon>Sordariomycetes</taxon>
        <taxon>Hypocreomycetidae</taxon>
        <taxon>Hypocreales</taxon>
        <taxon>Nectriaceae</taxon>
        <taxon>Fusarium</taxon>
    </lineage>
</organism>
<feature type="compositionally biased region" description="Polar residues" evidence="1">
    <location>
        <begin position="348"/>
        <end position="359"/>
    </location>
</feature>
<keyword evidence="4" id="KW-1185">Reference proteome</keyword>
<dbReference type="SMART" id="SM00382">
    <property type="entry name" value="AAA"/>
    <property type="match status" value="1"/>
</dbReference>
<dbReference type="InterPro" id="IPR027417">
    <property type="entry name" value="P-loop_NTPase"/>
</dbReference>
<feature type="domain" description="AAA+ ATPase" evidence="2">
    <location>
        <begin position="735"/>
        <end position="860"/>
    </location>
</feature>
<dbReference type="PANTHER" id="PTHR46411">
    <property type="entry name" value="FAMILY ATPASE, PUTATIVE-RELATED"/>
    <property type="match status" value="1"/>
</dbReference>
<dbReference type="Pfam" id="PF23232">
    <property type="entry name" value="AAA_lid_13"/>
    <property type="match status" value="1"/>
</dbReference>
<evidence type="ECO:0000259" key="2">
    <source>
        <dbReference type="SMART" id="SM00382"/>
    </source>
</evidence>
<dbReference type="GO" id="GO:0016887">
    <property type="term" value="F:ATP hydrolysis activity"/>
    <property type="evidence" value="ECO:0007669"/>
    <property type="project" value="InterPro"/>
</dbReference>
<feature type="region of interest" description="Disordered" evidence="1">
    <location>
        <begin position="1"/>
        <end position="44"/>
    </location>
</feature>